<gene>
    <name evidence="10" type="ordered locus">Fluta_2741</name>
</gene>
<dbReference type="KEGG" id="fte:Fluta_2741"/>
<dbReference type="Proteomes" id="UP000007463">
    <property type="component" value="Chromosome"/>
</dbReference>
<evidence type="ECO:0000256" key="6">
    <source>
        <dbReference type="ARBA" id="ARBA00023136"/>
    </source>
</evidence>
<proteinExistence type="predicted"/>
<dbReference type="InterPro" id="IPR037066">
    <property type="entry name" value="Plug_dom_sf"/>
</dbReference>
<dbReference type="OrthoDB" id="9761152at2"/>
<comment type="subcellular location">
    <subcellularLocation>
        <location evidence="1">Cell outer membrane</location>
        <topology evidence="1">Multi-pass membrane protein</topology>
    </subcellularLocation>
</comment>
<dbReference type="PANTHER" id="PTHR30069">
    <property type="entry name" value="TONB-DEPENDENT OUTER MEMBRANE RECEPTOR"/>
    <property type="match status" value="1"/>
</dbReference>
<dbReference type="AlphaFoldDB" id="F2IGU1"/>
<feature type="domain" description="TonB-dependent receptor plug" evidence="9">
    <location>
        <begin position="114"/>
        <end position="221"/>
    </location>
</feature>
<dbReference type="InterPro" id="IPR013784">
    <property type="entry name" value="Carb-bd-like_fold"/>
</dbReference>
<evidence type="ECO:0000313" key="10">
    <source>
        <dbReference type="EMBL" id="AEA44722.1"/>
    </source>
</evidence>
<dbReference type="Gene3D" id="2.40.170.20">
    <property type="entry name" value="TonB-dependent receptor, beta-barrel domain"/>
    <property type="match status" value="1"/>
</dbReference>
<reference evidence="10 11" key="1">
    <citation type="journal article" date="2011" name="Stand. Genomic Sci.">
        <title>Complete genome sequence of the gliding freshwater bacterium Fluviicola taffensis type strain (RW262).</title>
        <authorList>
            <person name="Woyke T."/>
            <person name="Chertkov O."/>
            <person name="Lapidus A."/>
            <person name="Nolan M."/>
            <person name="Lucas S."/>
            <person name="Del Rio T.G."/>
            <person name="Tice H."/>
            <person name="Cheng J.F."/>
            <person name="Tapia R."/>
            <person name="Han C."/>
            <person name="Goodwin L."/>
            <person name="Pitluck S."/>
            <person name="Liolios K."/>
            <person name="Pagani I."/>
            <person name="Ivanova N."/>
            <person name="Huntemann M."/>
            <person name="Mavromatis K."/>
            <person name="Mikhailova N."/>
            <person name="Pati A."/>
            <person name="Chen A."/>
            <person name="Palaniappan K."/>
            <person name="Land M."/>
            <person name="Hauser L."/>
            <person name="Brambilla E.M."/>
            <person name="Rohde M."/>
            <person name="Mwirichia R."/>
            <person name="Sikorski J."/>
            <person name="Tindall B.J."/>
            <person name="Goker M."/>
            <person name="Bristow J."/>
            <person name="Eisen J.A."/>
            <person name="Markowitz V."/>
            <person name="Hugenholtz P."/>
            <person name="Klenk H.P."/>
            <person name="Kyrpides N.C."/>
        </authorList>
    </citation>
    <scope>NUCLEOTIDE SEQUENCE [LARGE SCALE GENOMIC DNA]</scope>
    <source>
        <strain evidence="11">DSM 16823 / RW262 / RW262</strain>
    </source>
</reference>
<evidence type="ECO:0000256" key="4">
    <source>
        <dbReference type="ARBA" id="ARBA00022692"/>
    </source>
</evidence>
<evidence type="ECO:0000313" key="11">
    <source>
        <dbReference type="Proteomes" id="UP000007463"/>
    </source>
</evidence>
<organism evidence="10 11">
    <name type="scientific">Fluviicola taffensis (strain DSM 16823 / NCIMB 13979 / RW262)</name>
    <dbReference type="NCBI Taxonomy" id="755732"/>
    <lineage>
        <taxon>Bacteria</taxon>
        <taxon>Pseudomonadati</taxon>
        <taxon>Bacteroidota</taxon>
        <taxon>Flavobacteriia</taxon>
        <taxon>Flavobacteriales</taxon>
        <taxon>Crocinitomicaceae</taxon>
        <taxon>Fluviicola</taxon>
    </lineage>
</organism>
<dbReference type="Pfam" id="PF07715">
    <property type="entry name" value="Plug"/>
    <property type="match status" value="1"/>
</dbReference>
<keyword evidence="11" id="KW-1185">Reference proteome</keyword>
<dbReference type="eggNOG" id="COG1629">
    <property type="taxonomic scope" value="Bacteria"/>
</dbReference>
<dbReference type="eggNOG" id="COG4771">
    <property type="taxonomic scope" value="Bacteria"/>
</dbReference>
<evidence type="ECO:0000256" key="1">
    <source>
        <dbReference type="ARBA" id="ARBA00004571"/>
    </source>
</evidence>
<protein>
    <submittedName>
        <fullName evidence="10">TonB-dependent receptor plug</fullName>
    </submittedName>
</protein>
<dbReference type="GO" id="GO:0044718">
    <property type="term" value="P:siderophore transmembrane transport"/>
    <property type="evidence" value="ECO:0007669"/>
    <property type="project" value="TreeGrafter"/>
</dbReference>
<dbReference type="Pfam" id="PF13620">
    <property type="entry name" value="CarboxypepD_reg"/>
    <property type="match status" value="1"/>
</dbReference>
<dbReference type="InterPro" id="IPR012910">
    <property type="entry name" value="Plug_dom"/>
</dbReference>
<evidence type="ECO:0000256" key="5">
    <source>
        <dbReference type="ARBA" id="ARBA00022729"/>
    </source>
</evidence>
<dbReference type="InterPro" id="IPR036942">
    <property type="entry name" value="Beta-barrel_TonB_sf"/>
</dbReference>
<dbReference type="EMBL" id="CP002542">
    <property type="protein sequence ID" value="AEA44722.1"/>
    <property type="molecule type" value="Genomic_DNA"/>
</dbReference>
<evidence type="ECO:0000259" key="9">
    <source>
        <dbReference type="Pfam" id="PF07715"/>
    </source>
</evidence>
<keyword evidence="4" id="KW-0812">Transmembrane</keyword>
<sequence precursor="true">MLRFITTFLLLFPLISFAQTSTVRGTVKDNVSNEFIPGAYVSMGTYKAISDDNGNYEFKEVPYGKYVMTVGGFDFDTLKLDITVKTKETVVNPELGGSTEIEEIRVTANISLDRKTPIAITKISEQKITEELGSRDLPMLLNATPGVYATQTGGGDGDARITVRGFDQRNVGVLIDGVPVNDMENGAVYWSNWFGLDAITNQIQIQRGLGATKLSMPSVGGSLNIVTQGMHNKKGITFKQEYGTGNLLRSSLSYNSGRTKKGWGFNFSGSYKQGDGWVEGTNTQGGFYYGKVQKIIKKHLVSLSAFGAPQKHGQRSFYQPIQYWDTQTATNLGSPIDQTGIKDRGIRFNEHWGYITNKDGVKELKNERLNYYHKPQVTLKDFWQVNKKLSISNIAYMSIGRGGGTRLANSSGTLYTEDGHVDWDAIVKGNQVDALFGGPNVDLAYSPTELKSSQILISSVNNHFWVGYLGQFQYELNPRWSVSGGIDYRYYKGSHYQEITDLLGGDYYISTSNKNDPNPMKRKGDKITLNTFNNDRDAFVQWGGVFGSVEYSGSRWTAFLNLSGVVNAYKGVDYFQKKVLEVGDTTLRIGANDTIQYNGNTYTASSSGLKDYATDWKTIPGATVKGGVSYILNENSKLFVNLGYLSRTPQFSNVIDNNTNTFFQEIKNEIIQAVELGYSFSNKYFGVNVNGYFTNWKNKPFPYGVSIPDPEDPTASIYLNINGMDAIHYGGELDVAYNITKKLQAEAMVSLGNWTWNSSETFYVPQLDYSFTFDAKGVHVGDAAQTMLNFSLRYEPIKRLYVKLQYQWFDRYYAAFNPFYLQGNNARRESWKLPSYGLLSAFAGYSIKVKKVNIFFNAMVSNILNSKFMADATNSYYAPFGSDAQSASVVFGQGIRYNLSLGVNF</sequence>
<keyword evidence="7" id="KW-0998">Cell outer membrane</keyword>
<feature type="signal peptide" evidence="8">
    <location>
        <begin position="1"/>
        <end position="18"/>
    </location>
</feature>
<keyword evidence="3" id="KW-1134">Transmembrane beta strand</keyword>
<dbReference type="Gene3D" id="2.60.40.1120">
    <property type="entry name" value="Carboxypeptidase-like, regulatory domain"/>
    <property type="match status" value="1"/>
</dbReference>
<name>F2IGU1_FLUTR</name>
<evidence type="ECO:0000256" key="3">
    <source>
        <dbReference type="ARBA" id="ARBA00022452"/>
    </source>
</evidence>
<dbReference type="RefSeq" id="WP_013687491.1">
    <property type="nucleotide sequence ID" value="NC_015321.1"/>
</dbReference>
<dbReference type="SUPFAM" id="SSF49452">
    <property type="entry name" value="Starch-binding domain-like"/>
    <property type="match status" value="1"/>
</dbReference>
<dbReference type="PANTHER" id="PTHR30069:SF29">
    <property type="entry name" value="HEMOGLOBIN AND HEMOGLOBIN-HAPTOGLOBIN-BINDING PROTEIN 1-RELATED"/>
    <property type="match status" value="1"/>
</dbReference>
<accession>F2IGU1</accession>
<keyword evidence="6" id="KW-0472">Membrane</keyword>
<evidence type="ECO:0000256" key="8">
    <source>
        <dbReference type="SAM" id="SignalP"/>
    </source>
</evidence>
<evidence type="ECO:0000256" key="7">
    <source>
        <dbReference type="ARBA" id="ARBA00023237"/>
    </source>
</evidence>
<dbReference type="InterPro" id="IPR039426">
    <property type="entry name" value="TonB-dep_rcpt-like"/>
</dbReference>
<dbReference type="STRING" id="755732.Fluta_2741"/>
<dbReference type="GO" id="GO:0009279">
    <property type="term" value="C:cell outer membrane"/>
    <property type="evidence" value="ECO:0007669"/>
    <property type="project" value="UniProtKB-SubCell"/>
</dbReference>
<keyword evidence="5 8" id="KW-0732">Signal</keyword>
<reference evidence="11" key="2">
    <citation type="submission" date="2011-02" db="EMBL/GenBank/DDBJ databases">
        <title>The complete genome of Fluviicola taffensis DSM 16823.</title>
        <authorList>
            <consortium name="US DOE Joint Genome Institute (JGI-PGF)"/>
            <person name="Lucas S."/>
            <person name="Copeland A."/>
            <person name="Lapidus A."/>
            <person name="Bruce D."/>
            <person name="Goodwin L."/>
            <person name="Pitluck S."/>
            <person name="Kyrpides N."/>
            <person name="Mavromatis K."/>
            <person name="Ivanova N."/>
            <person name="Mikhailova N."/>
            <person name="Pagani I."/>
            <person name="Chertkov O."/>
            <person name="Detter J.C."/>
            <person name="Han C."/>
            <person name="Tapia R."/>
            <person name="Land M."/>
            <person name="Hauser L."/>
            <person name="Markowitz V."/>
            <person name="Cheng J.-F."/>
            <person name="Hugenholtz P."/>
            <person name="Woyke T."/>
            <person name="Wu D."/>
            <person name="Tindall B."/>
            <person name="Pomrenke H.G."/>
            <person name="Brambilla E."/>
            <person name="Klenk H.-P."/>
            <person name="Eisen J.A."/>
        </authorList>
    </citation>
    <scope>NUCLEOTIDE SEQUENCE [LARGE SCALE GENOMIC DNA]</scope>
    <source>
        <strain evidence="11">DSM 16823 / RW262 / RW262</strain>
    </source>
</reference>
<evidence type="ECO:0000256" key="2">
    <source>
        <dbReference type="ARBA" id="ARBA00022448"/>
    </source>
</evidence>
<keyword evidence="2" id="KW-0813">Transport</keyword>
<dbReference type="SUPFAM" id="SSF56935">
    <property type="entry name" value="Porins"/>
    <property type="match status" value="1"/>
</dbReference>
<dbReference type="GO" id="GO:0030246">
    <property type="term" value="F:carbohydrate binding"/>
    <property type="evidence" value="ECO:0007669"/>
    <property type="project" value="InterPro"/>
</dbReference>
<dbReference type="Gene3D" id="2.170.130.10">
    <property type="entry name" value="TonB-dependent receptor, plug domain"/>
    <property type="match status" value="1"/>
</dbReference>
<dbReference type="HOGENOM" id="CLU_016805_0_0_10"/>
<feature type="chain" id="PRO_5003278409" evidence="8">
    <location>
        <begin position="19"/>
        <end position="905"/>
    </location>
</feature>
<dbReference type="GO" id="GO:0015344">
    <property type="term" value="F:siderophore uptake transmembrane transporter activity"/>
    <property type="evidence" value="ECO:0007669"/>
    <property type="project" value="TreeGrafter"/>
</dbReference>
<keyword evidence="10" id="KW-0675">Receptor</keyword>